<feature type="region of interest" description="Disordered" evidence="12">
    <location>
        <begin position="98"/>
        <end position="119"/>
    </location>
</feature>
<dbReference type="Gene3D" id="3.90.550.50">
    <property type="match status" value="1"/>
</dbReference>
<dbReference type="PANTHER" id="PTHR11214:SF3">
    <property type="entry name" value="BETA-1,3-GALACTOSYLTRANSFERASE 6"/>
    <property type="match status" value="1"/>
</dbReference>
<evidence type="ECO:0000256" key="7">
    <source>
        <dbReference type="ARBA" id="ARBA00022989"/>
    </source>
</evidence>
<evidence type="ECO:0000256" key="3">
    <source>
        <dbReference type="ARBA" id="ARBA00022676"/>
    </source>
</evidence>
<keyword evidence="3 11" id="KW-0328">Glycosyltransferase</keyword>
<keyword evidence="5" id="KW-0812">Transmembrane</keyword>
<dbReference type="GO" id="GO:0000139">
    <property type="term" value="C:Golgi membrane"/>
    <property type="evidence" value="ECO:0007669"/>
    <property type="project" value="UniProtKB-SubCell"/>
</dbReference>
<evidence type="ECO:0000256" key="5">
    <source>
        <dbReference type="ARBA" id="ARBA00022692"/>
    </source>
</evidence>
<gene>
    <name evidence="13" type="ORF">V1264_004058</name>
</gene>
<dbReference type="Proteomes" id="UP001374579">
    <property type="component" value="Unassembled WGS sequence"/>
</dbReference>
<name>A0AAN9B1M5_9CAEN</name>
<comment type="similarity">
    <text evidence="2 11">Belongs to the glycosyltransferase 31 family.</text>
</comment>
<evidence type="ECO:0000256" key="9">
    <source>
        <dbReference type="ARBA" id="ARBA00023136"/>
    </source>
</evidence>
<evidence type="ECO:0000256" key="4">
    <source>
        <dbReference type="ARBA" id="ARBA00022679"/>
    </source>
</evidence>
<sequence length="412" mass="47064">MVPPTLTKYGRCALIFVCLLVAPPLFSWLSSLASPTQVVLDLHGMELPALYKHALRNGDGSIDLTINIPAAADVLKRLQERQLKIKYNLTVLSRSDDLHGAPSNASHNEQEEEEEEEHKTYYPVTMDSPYVINSPGVCRGVHPLHVLVLVHTSTGNFQKRRLIRETWANQNLMTSRNLRLIFVLGLTPNATAQMLIENERVVYGDLIQGKFKDSYHNLTHKGVLAYRWIHQHCPQAQLIVKVDDDVFINPFHLHNVYYPRYSKANRTIACHVRPKDTSPIARKSSKWTVQEYEFRGFRYFPFQYCNGYVVIITPDIVKAMYQAAYTTPFFWVDDVYLYGMLPAKVGKVTYVNIRGNLTLHMPTGLKCFGKPICNLFASSVWKESAFHQMWQLLLANISPSVKPVINPVYLVT</sequence>
<keyword evidence="8 11" id="KW-0333">Golgi apparatus</keyword>
<evidence type="ECO:0000256" key="1">
    <source>
        <dbReference type="ARBA" id="ARBA00004323"/>
    </source>
</evidence>
<evidence type="ECO:0000256" key="12">
    <source>
        <dbReference type="SAM" id="MobiDB-lite"/>
    </source>
</evidence>
<dbReference type="InterPro" id="IPR002659">
    <property type="entry name" value="Glyco_trans_31"/>
</dbReference>
<keyword evidence="9" id="KW-0472">Membrane</keyword>
<dbReference type="Pfam" id="PF01762">
    <property type="entry name" value="Galactosyl_T"/>
    <property type="match status" value="1"/>
</dbReference>
<keyword evidence="14" id="KW-1185">Reference proteome</keyword>
<evidence type="ECO:0000256" key="2">
    <source>
        <dbReference type="ARBA" id="ARBA00008661"/>
    </source>
</evidence>
<accession>A0AAN9B1M5</accession>
<organism evidence="13 14">
    <name type="scientific">Littorina saxatilis</name>
    <dbReference type="NCBI Taxonomy" id="31220"/>
    <lineage>
        <taxon>Eukaryota</taxon>
        <taxon>Metazoa</taxon>
        <taxon>Spiralia</taxon>
        <taxon>Lophotrochozoa</taxon>
        <taxon>Mollusca</taxon>
        <taxon>Gastropoda</taxon>
        <taxon>Caenogastropoda</taxon>
        <taxon>Littorinimorpha</taxon>
        <taxon>Littorinoidea</taxon>
        <taxon>Littorinidae</taxon>
        <taxon>Littorina</taxon>
    </lineage>
</organism>
<dbReference type="AlphaFoldDB" id="A0AAN9B1M5"/>
<proteinExistence type="inferred from homology"/>
<dbReference type="EC" id="2.4.1.-" evidence="11"/>
<comment type="subcellular location">
    <subcellularLocation>
        <location evidence="1 11">Golgi apparatus membrane</location>
        <topology evidence="1 11">Single-pass type II membrane protein</topology>
    </subcellularLocation>
</comment>
<dbReference type="GO" id="GO:0016758">
    <property type="term" value="F:hexosyltransferase activity"/>
    <property type="evidence" value="ECO:0007669"/>
    <property type="project" value="InterPro"/>
</dbReference>
<dbReference type="EMBL" id="JBAMIC010000013">
    <property type="protein sequence ID" value="KAK7097019.1"/>
    <property type="molecule type" value="Genomic_DNA"/>
</dbReference>
<evidence type="ECO:0000313" key="14">
    <source>
        <dbReference type="Proteomes" id="UP001374579"/>
    </source>
</evidence>
<dbReference type="GO" id="GO:0006493">
    <property type="term" value="P:protein O-linked glycosylation"/>
    <property type="evidence" value="ECO:0007669"/>
    <property type="project" value="TreeGrafter"/>
</dbReference>
<evidence type="ECO:0000256" key="10">
    <source>
        <dbReference type="ARBA" id="ARBA00023180"/>
    </source>
</evidence>
<protein>
    <recommendedName>
        <fullName evidence="11">Hexosyltransferase</fullName>
        <ecNumber evidence="11">2.4.1.-</ecNumber>
    </recommendedName>
</protein>
<evidence type="ECO:0000256" key="8">
    <source>
        <dbReference type="ARBA" id="ARBA00023034"/>
    </source>
</evidence>
<keyword evidence="10" id="KW-0325">Glycoprotein</keyword>
<dbReference type="FunFam" id="3.90.550.50:FF:000001">
    <property type="entry name" value="Hexosyltransferase"/>
    <property type="match status" value="1"/>
</dbReference>
<reference evidence="13 14" key="1">
    <citation type="submission" date="2024-02" db="EMBL/GenBank/DDBJ databases">
        <title>Chromosome-scale genome assembly of the rough periwinkle Littorina saxatilis.</title>
        <authorList>
            <person name="De Jode A."/>
            <person name="Faria R."/>
            <person name="Formenti G."/>
            <person name="Sims Y."/>
            <person name="Smith T.P."/>
            <person name="Tracey A."/>
            <person name="Wood J.M.D."/>
            <person name="Zagrodzka Z.B."/>
            <person name="Johannesson K."/>
            <person name="Butlin R.K."/>
            <person name="Leder E.H."/>
        </authorList>
    </citation>
    <scope>NUCLEOTIDE SEQUENCE [LARGE SCALE GENOMIC DNA]</scope>
    <source>
        <strain evidence="13">Snail1</strain>
        <tissue evidence="13">Muscle</tissue>
    </source>
</reference>
<dbReference type="PANTHER" id="PTHR11214">
    <property type="entry name" value="BETA-1,3-N-ACETYLGLUCOSAMINYLTRANSFERASE"/>
    <property type="match status" value="1"/>
</dbReference>
<keyword evidence="4" id="KW-0808">Transferase</keyword>
<evidence type="ECO:0000256" key="6">
    <source>
        <dbReference type="ARBA" id="ARBA00022968"/>
    </source>
</evidence>
<keyword evidence="7" id="KW-1133">Transmembrane helix</keyword>
<comment type="caution">
    <text evidence="13">The sequence shown here is derived from an EMBL/GenBank/DDBJ whole genome shotgun (WGS) entry which is preliminary data.</text>
</comment>
<keyword evidence="6" id="KW-0735">Signal-anchor</keyword>
<evidence type="ECO:0000313" key="13">
    <source>
        <dbReference type="EMBL" id="KAK7097019.1"/>
    </source>
</evidence>
<evidence type="ECO:0000256" key="11">
    <source>
        <dbReference type="RuleBase" id="RU363063"/>
    </source>
</evidence>